<evidence type="ECO:0000256" key="1">
    <source>
        <dbReference type="SAM" id="Phobius"/>
    </source>
</evidence>
<dbReference type="Gene3D" id="2.10.25.10">
    <property type="entry name" value="Laminin"/>
    <property type="match status" value="1"/>
</dbReference>
<evidence type="ECO:0000313" key="2">
    <source>
        <dbReference type="EMBL" id="ANP44408.1"/>
    </source>
</evidence>
<dbReference type="AlphaFoldDB" id="A0A1B1ACW7"/>
<feature type="transmembrane region" description="Helical" evidence="1">
    <location>
        <begin position="63"/>
        <end position="85"/>
    </location>
</feature>
<keyword evidence="1" id="KW-1133">Transmembrane helix</keyword>
<reference evidence="2" key="1">
    <citation type="journal article" date="2016" name="Sci. Rep.">
        <title>Evolution of the EGFR pathway in Metazoa and its diversification in the planarian Schmidtea mediterranea.</title>
        <authorList>
            <person name="Barberan S."/>
            <person name="Martin-Duran J.M."/>
            <person name="Cebria F."/>
        </authorList>
    </citation>
    <scope>NUCLEOTIDE SEQUENCE</scope>
</reference>
<protein>
    <submittedName>
        <fullName evidence="2">Epidermal growth factor Smed-egf-3</fullName>
    </submittedName>
</protein>
<sequence>MERNCTADELLYEKDKTFCFHGNCIMKKMSEVYKEIRMCLCEKNWHGKRCTYYDPFDIENASISIKAISIISIFIFLLILLLVFVKIGKNSQLIREKLNNLCTKKNKMKYAKPQINM</sequence>
<accession>A0A1B1ACW7</accession>
<proteinExistence type="evidence at transcript level"/>
<organism evidence="2">
    <name type="scientific">Schmidtea mediterranea</name>
    <name type="common">Freshwater planarian flatworm</name>
    <dbReference type="NCBI Taxonomy" id="79327"/>
    <lineage>
        <taxon>Eukaryota</taxon>
        <taxon>Metazoa</taxon>
        <taxon>Spiralia</taxon>
        <taxon>Lophotrochozoa</taxon>
        <taxon>Platyhelminthes</taxon>
        <taxon>Rhabditophora</taxon>
        <taxon>Seriata</taxon>
        <taxon>Tricladida</taxon>
        <taxon>Continenticola</taxon>
        <taxon>Geoplanoidea</taxon>
        <taxon>Dugesiidae</taxon>
        <taxon>Schmidtea</taxon>
    </lineage>
</organism>
<dbReference type="SUPFAM" id="SSF57196">
    <property type="entry name" value="EGF/Laminin"/>
    <property type="match status" value="1"/>
</dbReference>
<dbReference type="EMBL" id="KU850490">
    <property type="protein sequence ID" value="ANP44408.1"/>
    <property type="molecule type" value="mRNA"/>
</dbReference>
<keyword evidence="1" id="KW-0472">Membrane</keyword>
<name>A0A1B1ACW7_SCHMD</name>
<keyword evidence="1" id="KW-0812">Transmembrane</keyword>